<sequence>MEDRLSYEKTFLQIEEAQAGLPTLRPRSVPPRGREDLEVSNCVQRSTCSNAGVPQADIALASMDLSVSTSVLTGIRTDSLVRVLASEDRAPGRCKRTCCC</sequence>
<reference evidence="1 2" key="1">
    <citation type="submission" date="2024-02" db="EMBL/GenBank/DDBJ databases">
        <authorList>
            <person name="Chen Y."/>
            <person name="Shah S."/>
            <person name="Dougan E. K."/>
            <person name="Thang M."/>
            <person name="Chan C."/>
        </authorList>
    </citation>
    <scope>NUCLEOTIDE SEQUENCE [LARGE SCALE GENOMIC DNA]</scope>
</reference>
<evidence type="ECO:0000313" key="1">
    <source>
        <dbReference type="EMBL" id="CAK9095503.1"/>
    </source>
</evidence>
<keyword evidence="2" id="KW-1185">Reference proteome</keyword>
<organism evidence="1 2">
    <name type="scientific">Durusdinium trenchii</name>
    <dbReference type="NCBI Taxonomy" id="1381693"/>
    <lineage>
        <taxon>Eukaryota</taxon>
        <taxon>Sar</taxon>
        <taxon>Alveolata</taxon>
        <taxon>Dinophyceae</taxon>
        <taxon>Suessiales</taxon>
        <taxon>Symbiodiniaceae</taxon>
        <taxon>Durusdinium</taxon>
    </lineage>
</organism>
<dbReference type="EMBL" id="CAXAMN010025483">
    <property type="protein sequence ID" value="CAK9095503.1"/>
    <property type="molecule type" value="Genomic_DNA"/>
</dbReference>
<comment type="caution">
    <text evidence="1">The sequence shown here is derived from an EMBL/GenBank/DDBJ whole genome shotgun (WGS) entry which is preliminary data.</text>
</comment>
<proteinExistence type="predicted"/>
<dbReference type="Proteomes" id="UP001642484">
    <property type="component" value="Unassembled WGS sequence"/>
</dbReference>
<name>A0ABP0R5E9_9DINO</name>
<gene>
    <name evidence="1" type="ORF">CCMP2556_LOCUS45486</name>
</gene>
<evidence type="ECO:0000313" key="2">
    <source>
        <dbReference type="Proteomes" id="UP001642484"/>
    </source>
</evidence>
<accession>A0ABP0R5E9</accession>
<protein>
    <submittedName>
        <fullName evidence="1">Uncharacterized protein</fullName>
    </submittedName>
</protein>